<evidence type="ECO:0000313" key="6">
    <source>
        <dbReference type="EMBL" id="MDA7416109.1"/>
    </source>
</evidence>
<keyword evidence="3" id="KW-0547">Nucleotide-binding</keyword>
<dbReference type="SUPFAM" id="SSF52540">
    <property type="entry name" value="P-loop containing nucleoside triphosphate hydrolases"/>
    <property type="match status" value="1"/>
</dbReference>
<evidence type="ECO:0000256" key="1">
    <source>
        <dbReference type="ARBA" id="ARBA00022448"/>
    </source>
</evidence>
<dbReference type="GO" id="GO:0016887">
    <property type="term" value="F:ATP hydrolysis activity"/>
    <property type="evidence" value="ECO:0007669"/>
    <property type="project" value="InterPro"/>
</dbReference>
<evidence type="ECO:0000313" key="7">
    <source>
        <dbReference type="Proteomes" id="UP001212602"/>
    </source>
</evidence>
<proteinExistence type="predicted"/>
<keyword evidence="7" id="KW-1185">Reference proteome</keyword>
<keyword evidence="4 6" id="KW-0067">ATP-binding</keyword>
<dbReference type="Proteomes" id="UP001212602">
    <property type="component" value="Unassembled WGS sequence"/>
</dbReference>
<dbReference type="PANTHER" id="PTHR45772:SF1">
    <property type="entry name" value="ABC TRANSPORTER ATP-BINDING PROTEIN"/>
    <property type="match status" value="1"/>
</dbReference>
<accession>A0AAE3N7S9</accession>
<dbReference type="GO" id="GO:0005524">
    <property type="term" value="F:ATP binding"/>
    <property type="evidence" value="ECO:0007669"/>
    <property type="project" value="UniProtKB-KW"/>
</dbReference>
<dbReference type="SMART" id="SM00382">
    <property type="entry name" value="AAA"/>
    <property type="match status" value="1"/>
</dbReference>
<dbReference type="Pfam" id="PF00005">
    <property type="entry name" value="ABC_tran"/>
    <property type="match status" value="1"/>
</dbReference>
<dbReference type="InterPro" id="IPR003439">
    <property type="entry name" value="ABC_transporter-like_ATP-bd"/>
</dbReference>
<dbReference type="PANTHER" id="PTHR45772">
    <property type="entry name" value="CONSERVED COMPONENT OF ABC TRANSPORTER FOR NATURAL AMINO ACIDS-RELATED"/>
    <property type="match status" value="1"/>
</dbReference>
<dbReference type="InterPro" id="IPR051120">
    <property type="entry name" value="ABC_AA/LPS_Transport"/>
</dbReference>
<name>A0AAE3N7S9_9BURK</name>
<evidence type="ECO:0000256" key="2">
    <source>
        <dbReference type="ARBA" id="ARBA00022475"/>
    </source>
</evidence>
<evidence type="ECO:0000256" key="4">
    <source>
        <dbReference type="ARBA" id="ARBA00022840"/>
    </source>
</evidence>
<dbReference type="Pfam" id="PF12399">
    <property type="entry name" value="BCA_ABC_TP_C"/>
    <property type="match status" value="1"/>
</dbReference>
<dbReference type="CDD" id="cd03219">
    <property type="entry name" value="ABC_Mj1267_LivG_branched"/>
    <property type="match status" value="1"/>
</dbReference>
<dbReference type="InterPro" id="IPR003593">
    <property type="entry name" value="AAA+_ATPase"/>
</dbReference>
<dbReference type="PROSITE" id="PS50893">
    <property type="entry name" value="ABC_TRANSPORTER_2"/>
    <property type="match status" value="1"/>
</dbReference>
<evidence type="ECO:0000259" key="5">
    <source>
        <dbReference type="PROSITE" id="PS50893"/>
    </source>
</evidence>
<keyword evidence="2" id="KW-0472">Membrane</keyword>
<dbReference type="InterPro" id="IPR032823">
    <property type="entry name" value="BCA_ABC_TP_C"/>
</dbReference>
<dbReference type="Gene3D" id="3.40.50.300">
    <property type="entry name" value="P-loop containing nucleotide triphosphate hydrolases"/>
    <property type="match status" value="1"/>
</dbReference>
<reference evidence="6" key="1">
    <citation type="submission" date="2023-01" db="EMBL/GenBank/DDBJ databases">
        <title>Xenophilus mangrovi sp. nov., isolated from soil of Mangrove nature reserve.</title>
        <authorList>
            <person name="Xu S."/>
            <person name="Liu Z."/>
            <person name="Xu Y."/>
        </authorList>
    </citation>
    <scope>NUCLEOTIDE SEQUENCE</scope>
    <source>
        <strain evidence="6">YW8</strain>
    </source>
</reference>
<dbReference type="AlphaFoldDB" id="A0AAE3N7S9"/>
<keyword evidence="2" id="KW-1003">Cell membrane</keyword>
<dbReference type="GO" id="GO:0005886">
    <property type="term" value="C:plasma membrane"/>
    <property type="evidence" value="ECO:0007669"/>
    <property type="project" value="TreeGrafter"/>
</dbReference>
<protein>
    <submittedName>
        <fullName evidence="6">ABC transporter ATP-binding protein</fullName>
    </submittedName>
</protein>
<organism evidence="6 7">
    <name type="scientific">Xenophilus arseniciresistens</name>
    <dbReference type="NCBI Taxonomy" id="1283306"/>
    <lineage>
        <taxon>Bacteria</taxon>
        <taxon>Pseudomonadati</taxon>
        <taxon>Pseudomonadota</taxon>
        <taxon>Betaproteobacteria</taxon>
        <taxon>Burkholderiales</taxon>
        <taxon>Comamonadaceae</taxon>
        <taxon>Xenophilus</taxon>
    </lineage>
</organism>
<dbReference type="InterPro" id="IPR027417">
    <property type="entry name" value="P-loop_NTPase"/>
</dbReference>
<sequence length="303" mass="32730">MPTRPEPRPHAPALAPAAAHAPVLSVQGLTLAFGGVKALNGVSFDVHAGSITAVIGPNGAGKTSLFNTISGFYRPTAGSVHFDGADITRVPAPRRAALGLARSFQNIALFRGMTVLDNIKLGRHAHLKTNVFEALLYVGRARREEARLRRAVEERIIDFLEIDHIRHASVAALPYGLQKRVEMARALAMLLDEPGEAAPATPGPRVLMLDEPVAGMNREETEDMARFILDVRREWGITVLMVEHDMAMVMDLSDHVVVLNFGQVIAQGTPQQVQADPEVVRAYLGAGDVGELRKRLRGAALAA</sequence>
<comment type="caution">
    <text evidence="6">The sequence shown here is derived from an EMBL/GenBank/DDBJ whole genome shotgun (WGS) entry which is preliminary data.</text>
</comment>
<gene>
    <name evidence="6" type="ORF">PGB34_06990</name>
</gene>
<feature type="domain" description="ABC transporter" evidence="5">
    <location>
        <begin position="24"/>
        <end position="286"/>
    </location>
</feature>
<dbReference type="RefSeq" id="WP_271427342.1">
    <property type="nucleotide sequence ID" value="NZ_JAQIPB010000002.1"/>
</dbReference>
<keyword evidence="1" id="KW-0813">Transport</keyword>
<evidence type="ECO:0000256" key="3">
    <source>
        <dbReference type="ARBA" id="ARBA00022741"/>
    </source>
</evidence>
<dbReference type="EMBL" id="JAQIPB010000002">
    <property type="protein sequence ID" value="MDA7416109.1"/>
    <property type="molecule type" value="Genomic_DNA"/>
</dbReference>
<dbReference type="FunFam" id="3.40.50.300:FF:000421">
    <property type="entry name" value="Branched-chain amino acid ABC transporter ATP-binding protein"/>
    <property type="match status" value="1"/>
</dbReference>